<evidence type="ECO:0000256" key="7">
    <source>
        <dbReference type="SAM" id="Phobius"/>
    </source>
</evidence>
<dbReference type="GeneID" id="94444553"/>
<evidence type="ECO:0000256" key="1">
    <source>
        <dbReference type="ARBA" id="ARBA00004236"/>
    </source>
</evidence>
<dbReference type="RefSeq" id="WP_052677616.1">
    <property type="nucleotide sequence ID" value="NZ_CAKKLS010000003.1"/>
</dbReference>
<comment type="caution">
    <text evidence="8">The sequence shown here is derived from an EMBL/GenBank/DDBJ whole genome shotgun (WGS) entry which is preliminary data.</text>
</comment>
<dbReference type="KEGG" id="mfol:DXT68_09115"/>
<evidence type="ECO:0000256" key="2">
    <source>
        <dbReference type="ARBA" id="ARBA00022475"/>
    </source>
</evidence>
<dbReference type="AlphaFoldDB" id="A0A0F0KV15"/>
<keyword evidence="5 7" id="KW-0472">Membrane</keyword>
<sequence length="146" mass="15560">MDDILVALRAIVALGAVLGLLLFLSRRLQKSQAKGVSPLSGLLPKRLSRLAELRPTRTATQPRARQEKITVVARSGIGARAQLVVAEFGGIRYVLGVTEHGINVVDTQEAPLVDEEETGSEPAARDADEADAAQNDIVDRALKSVA</sequence>
<dbReference type="PATRIC" id="fig|104336.4.peg.633"/>
<dbReference type="InterPro" id="IPR022781">
    <property type="entry name" value="Flagellar_biosynth_FliO"/>
</dbReference>
<evidence type="ECO:0000256" key="3">
    <source>
        <dbReference type="ARBA" id="ARBA00022692"/>
    </source>
</evidence>
<keyword evidence="9" id="KW-1185">Reference proteome</keyword>
<gene>
    <name evidence="8" type="ORF">RN50_00613</name>
</gene>
<name>A0A0F0KV15_9MICO</name>
<keyword evidence="3 7" id="KW-0812">Transmembrane</keyword>
<evidence type="ECO:0000256" key="6">
    <source>
        <dbReference type="SAM" id="MobiDB-lite"/>
    </source>
</evidence>
<reference evidence="8 9" key="1">
    <citation type="submission" date="2015-02" db="EMBL/GenBank/DDBJ databases">
        <title>Draft genome sequences of ten Microbacterium spp. with emphasis on heavy metal contaminated environments.</title>
        <authorList>
            <person name="Corretto E."/>
        </authorList>
    </citation>
    <scope>NUCLEOTIDE SEQUENCE [LARGE SCALE GENOMIC DNA]</scope>
    <source>
        <strain evidence="8 9">DSM 12966</strain>
    </source>
</reference>
<keyword evidence="4 7" id="KW-1133">Transmembrane helix</keyword>
<feature type="transmembrane region" description="Helical" evidence="7">
    <location>
        <begin position="6"/>
        <end position="24"/>
    </location>
</feature>
<evidence type="ECO:0000313" key="8">
    <source>
        <dbReference type="EMBL" id="KJL24703.1"/>
    </source>
</evidence>
<dbReference type="Proteomes" id="UP000033572">
    <property type="component" value="Unassembled WGS sequence"/>
</dbReference>
<protein>
    <submittedName>
        <fullName evidence="8">Flagellar biosynthesis protein, FliO</fullName>
    </submittedName>
</protein>
<keyword evidence="8" id="KW-0966">Cell projection</keyword>
<keyword evidence="2" id="KW-1003">Cell membrane</keyword>
<dbReference type="GO" id="GO:0016020">
    <property type="term" value="C:membrane"/>
    <property type="evidence" value="ECO:0007669"/>
    <property type="project" value="InterPro"/>
</dbReference>
<keyword evidence="8" id="KW-0282">Flagellum</keyword>
<evidence type="ECO:0000256" key="5">
    <source>
        <dbReference type="ARBA" id="ARBA00023136"/>
    </source>
</evidence>
<evidence type="ECO:0000256" key="4">
    <source>
        <dbReference type="ARBA" id="ARBA00022989"/>
    </source>
</evidence>
<dbReference type="Pfam" id="PF04347">
    <property type="entry name" value="FliO"/>
    <property type="match status" value="1"/>
</dbReference>
<feature type="region of interest" description="Disordered" evidence="6">
    <location>
        <begin position="108"/>
        <end position="133"/>
    </location>
</feature>
<keyword evidence="8" id="KW-0969">Cilium</keyword>
<organism evidence="8 9">
    <name type="scientific">Microbacterium foliorum</name>
    <dbReference type="NCBI Taxonomy" id="104336"/>
    <lineage>
        <taxon>Bacteria</taxon>
        <taxon>Bacillati</taxon>
        <taxon>Actinomycetota</taxon>
        <taxon>Actinomycetes</taxon>
        <taxon>Micrococcales</taxon>
        <taxon>Microbacteriaceae</taxon>
        <taxon>Microbacterium</taxon>
    </lineage>
</organism>
<dbReference type="GO" id="GO:0044781">
    <property type="term" value="P:bacterial-type flagellum organization"/>
    <property type="evidence" value="ECO:0007669"/>
    <property type="project" value="InterPro"/>
</dbReference>
<proteinExistence type="predicted"/>
<comment type="subcellular location">
    <subcellularLocation>
        <location evidence="1">Cell membrane</location>
    </subcellularLocation>
</comment>
<dbReference type="EMBL" id="JYIU01000030">
    <property type="protein sequence ID" value="KJL24703.1"/>
    <property type="molecule type" value="Genomic_DNA"/>
</dbReference>
<evidence type="ECO:0000313" key="9">
    <source>
        <dbReference type="Proteomes" id="UP000033572"/>
    </source>
</evidence>
<accession>A0A0F0KV15</accession>